<sequence length="288" mass="31770">MKIRRTAMKKLWTSLLMITLVAGLIAMTGCGSTENADGTNDSDLTGWAYIEDKGELIVGLDDTFAPMGFRDEAGDLVGFDIDLANAVGEQLGVKVTFKSIDWDAKEMELKSKRVDCIWNGMSATPERIESMALTDKYINNKIIVMGKDDTIKVKKASDLANYNVGTQADSAALEILKANPDYDTFADKISEYKTYDEAIMDMQAGRIDCIAVDQVLGEYKNTKLAQKMVVCDYDFGDDFYAIGCRKADTDVAAKITEALDAVIQSGKAEEISNKWFGRNIVILEGYDE</sequence>
<reference evidence="7 8" key="1">
    <citation type="submission" date="2020-02" db="EMBL/GenBank/DDBJ databases">
        <authorList>
            <person name="Kim Y.B."/>
            <person name="Roh S.W."/>
        </authorList>
    </citation>
    <scope>NUCLEOTIDE SEQUENCE [LARGE SCALE GENOMIC DNA]</scope>
    <source>
        <strain evidence="7 8">DSM 103574</strain>
    </source>
</reference>
<keyword evidence="3 5" id="KW-0732">Signal</keyword>
<dbReference type="AlphaFoldDB" id="A0A858C071"/>
<dbReference type="CDD" id="cd00996">
    <property type="entry name" value="PBP2_AatB_like"/>
    <property type="match status" value="1"/>
</dbReference>
<evidence type="ECO:0000256" key="4">
    <source>
        <dbReference type="RuleBase" id="RU003744"/>
    </source>
</evidence>
<dbReference type="EMBL" id="CP048649">
    <property type="protein sequence ID" value="QIB70610.1"/>
    <property type="molecule type" value="Genomic_DNA"/>
</dbReference>
<dbReference type="PANTHER" id="PTHR35936:SF34">
    <property type="entry name" value="ABC TRANSPORTER EXTRACELLULAR-BINDING PROTEIN YCKB-RELATED"/>
    <property type="match status" value="1"/>
</dbReference>
<dbReference type="InterPro" id="IPR001638">
    <property type="entry name" value="Solute-binding_3/MltF_N"/>
</dbReference>
<dbReference type="PANTHER" id="PTHR35936">
    <property type="entry name" value="MEMBRANE-BOUND LYTIC MUREIN TRANSGLYCOSYLASE F"/>
    <property type="match status" value="1"/>
</dbReference>
<dbReference type="InterPro" id="IPR018313">
    <property type="entry name" value="SBP_3_CS"/>
</dbReference>
<evidence type="ECO:0000313" key="7">
    <source>
        <dbReference type="EMBL" id="QIB70610.1"/>
    </source>
</evidence>
<evidence type="ECO:0000256" key="1">
    <source>
        <dbReference type="ARBA" id="ARBA00004196"/>
    </source>
</evidence>
<comment type="subcellular location">
    <subcellularLocation>
        <location evidence="1">Cell envelope</location>
    </subcellularLocation>
</comment>
<dbReference type="PROSITE" id="PS01039">
    <property type="entry name" value="SBP_BACTERIAL_3"/>
    <property type="match status" value="1"/>
</dbReference>
<evidence type="ECO:0000256" key="2">
    <source>
        <dbReference type="ARBA" id="ARBA00010333"/>
    </source>
</evidence>
<keyword evidence="8" id="KW-1185">Reference proteome</keyword>
<feature type="signal peptide" evidence="5">
    <location>
        <begin position="1"/>
        <end position="26"/>
    </location>
</feature>
<evidence type="ECO:0000313" key="8">
    <source>
        <dbReference type="Proteomes" id="UP000466848"/>
    </source>
</evidence>
<gene>
    <name evidence="7" type="ORF">Ami103574_15485</name>
</gene>
<protein>
    <submittedName>
        <fullName evidence="7">Amino acid ABC transporter substrate-binding protein</fullName>
    </submittedName>
</protein>
<evidence type="ECO:0000256" key="3">
    <source>
        <dbReference type="ARBA" id="ARBA00022729"/>
    </source>
</evidence>
<dbReference type="KEGG" id="abut:Ami103574_15485"/>
<dbReference type="PROSITE" id="PS51257">
    <property type="entry name" value="PROKAR_LIPOPROTEIN"/>
    <property type="match status" value="1"/>
</dbReference>
<feature type="chain" id="PRO_5039400926" evidence="5">
    <location>
        <begin position="27"/>
        <end position="288"/>
    </location>
</feature>
<dbReference type="Gene3D" id="3.40.190.10">
    <property type="entry name" value="Periplasmic binding protein-like II"/>
    <property type="match status" value="2"/>
</dbReference>
<evidence type="ECO:0000256" key="5">
    <source>
        <dbReference type="SAM" id="SignalP"/>
    </source>
</evidence>
<comment type="similarity">
    <text evidence="2 4">Belongs to the bacterial solute-binding protein 3 family.</text>
</comment>
<accession>A0A858C071</accession>
<name>A0A858C071_9FIRM</name>
<organism evidence="7 8">
    <name type="scientific">Aminipila butyrica</name>
    <dbReference type="NCBI Taxonomy" id="433296"/>
    <lineage>
        <taxon>Bacteria</taxon>
        <taxon>Bacillati</taxon>
        <taxon>Bacillota</taxon>
        <taxon>Clostridia</taxon>
        <taxon>Peptostreptococcales</taxon>
        <taxon>Anaerovoracaceae</taxon>
        <taxon>Aminipila</taxon>
    </lineage>
</organism>
<evidence type="ECO:0000259" key="6">
    <source>
        <dbReference type="SMART" id="SM00062"/>
    </source>
</evidence>
<dbReference type="SUPFAM" id="SSF53850">
    <property type="entry name" value="Periplasmic binding protein-like II"/>
    <property type="match status" value="1"/>
</dbReference>
<proteinExistence type="inferred from homology"/>
<dbReference type="GO" id="GO:0030313">
    <property type="term" value="C:cell envelope"/>
    <property type="evidence" value="ECO:0007669"/>
    <property type="project" value="UniProtKB-SubCell"/>
</dbReference>
<dbReference type="Proteomes" id="UP000466848">
    <property type="component" value="Chromosome"/>
</dbReference>
<feature type="domain" description="Solute-binding protein family 3/N-terminal" evidence="6">
    <location>
        <begin position="55"/>
        <end position="279"/>
    </location>
</feature>
<dbReference type="SMART" id="SM00062">
    <property type="entry name" value="PBPb"/>
    <property type="match status" value="1"/>
</dbReference>
<dbReference type="Pfam" id="PF00497">
    <property type="entry name" value="SBP_bac_3"/>
    <property type="match status" value="1"/>
</dbReference>